<dbReference type="InterPro" id="IPR001737">
    <property type="entry name" value="KsgA/Erm"/>
</dbReference>
<dbReference type="GeneID" id="25561260"/>
<keyword evidence="3 6" id="KW-0808">Transferase</keyword>
<dbReference type="InterPro" id="IPR020596">
    <property type="entry name" value="rRNA_Ade_Mease_Trfase_CS"/>
</dbReference>
<gene>
    <name evidence="9" type="ORF">AMSG_01513</name>
</gene>
<keyword evidence="4 6" id="KW-0949">S-adenosyl-L-methionine</keyword>
<evidence type="ECO:0000259" key="8">
    <source>
        <dbReference type="SMART" id="SM00650"/>
    </source>
</evidence>
<dbReference type="SMART" id="SM00650">
    <property type="entry name" value="rADc"/>
    <property type="match status" value="1"/>
</dbReference>
<dbReference type="GO" id="GO:0003723">
    <property type="term" value="F:RNA binding"/>
    <property type="evidence" value="ECO:0007669"/>
    <property type="project" value="UniProtKB-UniRule"/>
</dbReference>
<accession>A0A0L0DQV1</accession>
<keyword evidence="2 6" id="KW-0489">Methyltransferase</keyword>
<dbReference type="STRING" id="461836.A0A0L0DQV1"/>
<dbReference type="OrthoDB" id="74991at2759"/>
<dbReference type="PANTHER" id="PTHR11727:SF7">
    <property type="entry name" value="DIMETHYLADENOSINE TRANSFERASE-RELATED"/>
    <property type="match status" value="1"/>
</dbReference>
<dbReference type="Proteomes" id="UP000054408">
    <property type="component" value="Unassembled WGS sequence"/>
</dbReference>
<evidence type="ECO:0000256" key="5">
    <source>
        <dbReference type="ARBA" id="ARBA00022884"/>
    </source>
</evidence>
<feature type="binding site" evidence="6">
    <location>
        <position position="32"/>
    </location>
    <ligand>
        <name>S-adenosyl-L-methionine</name>
        <dbReference type="ChEBI" id="CHEBI:59789"/>
    </ligand>
</feature>
<evidence type="ECO:0000256" key="6">
    <source>
        <dbReference type="PROSITE-ProRule" id="PRU01026"/>
    </source>
</evidence>
<dbReference type="RefSeq" id="XP_013761564.1">
    <property type="nucleotide sequence ID" value="XM_013906110.1"/>
</dbReference>
<evidence type="ECO:0000313" key="10">
    <source>
        <dbReference type="Proteomes" id="UP000054408"/>
    </source>
</evidence>
<dbReference type="PANTHER" id="PTHR11727">
    <property type="entry name" value="DIMETHYLADENOSINE TRANSFERASE"/>
    <property type="match status" value="1"/>
</dbReference>
<dbReference type="CDD" id="cd02440">
    <property type="entry name" value="AdoMet_MTases"/>
    <property type="match status" value="1"/>
</dbReference>
<evidence type="ECO:0000256" key="7">
    <source>
        <dbReference type="RuleBase" id="RU362106"/>
    </source>
</evidence>
<feature type="binding site" evidence="6">
    <location>
        <position position="121"/>
    </location>
    <ligand>
        <name>S-adenosyl-L-methionine</name>
        <dbReference type="ChEBI" id="CHEBI:59789"/>
    </ligand>
</feature>
<dbReference type="InterPro" id="IPR020598">
    <property type="entry name" value="rRNA_Ade_methylase_Trfase_N"/>
</dbReference>
<dbReference type="Gene3D" id="1.10.8.480">
    <property type="match status" value="1"/>
</dbReference>
<evidence type="ECO:0000256" key="2">
    <source>
        <dbReference type="ARBA" id="ARBA00022603"/>
    </source>
</evidence>
<dbReference type="GO" id="GO:0000179">
    <property type="term" value="F:rRNA (adenine-N6,N6-)-dimethyltransferase activity"/>
    <property type="evidence" value="ECO:0007669"/>
    <property type="project" value="UniProtKB-UniRule"/>
</dbReference>
<dbReference type="PROSITE" id="PS51689">
    <property type="entry name" value="SAM_RNA_A_N6_MT"/>
    <property type="match status" value="1"/>
</dbReference>
<evidence type="ECO:0000256" key="4">
    <source>
        <dbReference type="ARBA" id="ARBA00022691"/>
    </source>
</evidence>
<keyword evidence="10" id="KW-1185">Reference proteome</keyword>
<dbReference type="InterPro" id="IPR029063">
    <property type="entry name" value="SAM-dependent_MTases_sf"/>
</dbReference>
<dbReference type="NCBIfam" id="TIGR00755">
    <property type="entry name" value="ksgA"/>
    <property type="match status" value="1"/>
</dbReference>
<dbReference type="InterPro" id="IPR011530">
    <property type="entry name" value="rRNA_adenine_dimethylase"/>
</dbReference>
<organism evidence="9 10">
    <name type="scientific">Thecamonas trahens ATCC 50062</name>
    <dbReference type="NCBI Taxonomy" id="461836"/>
    <lineage>
        <taxon>Eukaryota</taxon>
        <taxon>Apusozoa</taxon>
        <taxon>Apusomonadida</taxon>
        <taxon>Apusomonadidae</taxon>
        <taxon>Thecamonas</taxon>
    </lineage>
</organism>
<proteinExistence type="inferred from homology"/>
<keyword evidence="5 6" id="KW-0694">RNA-binding</keyword>
<name>A0A0L0DQV1_THETB</name>
<reference evidence="9 10" key="1">
    <citation type="submission" date="2010-05" db="EMBL/GenBank/DDBJ databases">
        <title>The Genome Sequence of Thecamonas trahens ATCC 50062.</title>
        <authorList>
            <consortium name="The Broad Institute Genome Sequencing Platform"/>
            <person name="Russ C."/>
            <person name="Cuomo C."/>
            <person name="Shea T."/>
            <person name="Young S.K."/>
            <person name="Zeng Q."/>
            <person name="Koehrsen M."/>
            <person name="Haas B."/>
            <person name="Borodovsky M."/>
            <person name="Guigo R."/>
            <person name="Alvarado L."/>
            <person name="Berlin A."/>
            <person name="Bochicchio J."/>
            <person name="Borenstein D."/>
            <person name="Chapman S."/>
            <person name="Chen Z."/>
            <person name="Freedman E."/>
            <person name="Gellesch M."/>
            <person name="Goldberg J."/>
            <person name="Griggs A."/>
            <person name="Gujja S."/>
            <person name="Heilman E."/>
            <person name="Heiman D."/>
            <person name="Hepburn T."/>
            <person name="Howarth C."/>
            <person name="Jen D."/>
            <person name="Larson L."/>
            <person name="Mehta T."/>
            <person name="Park D."/>
            <person name="Pearson M."/>
            <person name="Roberts A."/>
            <person name="Saif S."/>
            <person name="Shenoy N."/>
            <person name="Sisk P."/>
            <person name="Stolte C."/>
            <person name="Sykes S."/>
            <person name="Thomson T."/>
            <person name="Walk T."/>
            <person name="White J."/>
            <person name="Yandava C."/>
            <person name="Burger G."/>
            <person name="Gray M.W."/>
            <person name="Holland P.W.H."/>
            <person name="King N."/>
            <person name="Lang F.B.F."/>
            <person name="Roger A.J."/>
            <person name="Ruiz-Trillo I."/>
            <person name="Lander E."/>
            <person name="Nusbaum C."/>
        </authorList>
    </citation>
    <scope>NUCLEOTIDE SEQUENCE [LARGE SCALE GENOMIC DNA]</scope>
    <source>
        <strain evidence="9 10">ATCC 50062</strain>
    </source>
</reference>
<evidence type="ECO:0000256" key="1">
    <source>
        <dbReference type="ARBA" id="ARBA00022552"/>
    </source>
</evidence>
<protein>
    <recommendedName>
        <fullName evidence="7">rRNA adenine N(6)-methyltransferase</fullName>
        <ecNumber evidence="7">2.1.1.-</ecNumber>
    </recommendedName>
</protein>
<dbReference type="OMA" id="GMFQKEV"/>
<dbReference type="EC" id="2.1.1.-" evidence="7"/>
<dbReference type="SUPFAM" id="SSF53335">
    <property type="entry name" value="S-adenosyl-L-methionine-dependent methyltransferases"/>
    <property type="match status" value="1"/>
</dbReference>
<evidence type="ECO:0000313" key="9">
    <source>
        <dbReference type="EMBL" id="KNC54662.1"/>
    </source>
</evidence>
<dbReference type="PROSITE" id="PS01131">
    <property type="entry name" value="RRNA_A_DIMETH"/>
    <property type="match status" value="1"/>
</dbReference>
<evidence type="ECO:0000256" key="3">
    <source>
        <dbReference type="ARBA" id="ARBA00022679"/>
    </source>
</evidence>
<dbReference type="Gene3D" id="3.40.50.150">
    <property type="entry name" value="Vaccinia Virus protein VP39"/>
    <property type="match status" value="1"/>
</dbReference>
<feature type="binding site" evidence="6">
    <location>
        <position position="30"/>
    </location>
    <ligand>
        <name>S-adenosyl-L-methionine</name>
        <dbReference type="ChEBI" id="CHEBI:59789"/>
    </ligand>
</feature>
<dbReference type="FunFam" id="3.40.50.150:FF:000081">
    <property type="entry name" value="rRNA adenine N(6)-methyltransferase"/>
    <property type="match status" value="1"/>
</dbReference>
<sequence>MADRRKRHQGSRVLEQQTYGVQLNKTFGQHFLASNKIITEIINKSELKSTDVVLEIGPGAGALTFRMLEVVKKVIAVEIDPRHVAELRKRVQGTPYAKKLEIIVGDVLRVDLPYFDICVANIPYQISSPLVFKLLAVPNAYRSAVLMFQREFAMRLVAAPGDPLYCRLSANTQLLSTVEHLVKVPRSAFRPPPKVESSVIRITPRNPRPAINFVEWDGLTRLCFSRKNKSLGSIFRQKSVAKLLEENYRTWCALNNEPVDPEAGSMKERALAILTESEYEKQRARRLDIDDFIILLTKFNEAGIHFC</sequence>
<feature type="domain" description="Ribosomal RNA adenine methylase transferase N-terminal" evidence="8">
    <location>
        <begin position="37"/>
        <end position="206"/>
    </location>
</feature>
<dbReference type="Pfam" id="PF00398">
    <property type="entry name" value="RrnaAD"/>
    <property type="match status" value="1"/>
</dbReference>
<dbReference type="AlphaFoldDB" id="A0A0L0DQV1"/>
<dbReference type="HAMAP" id="MF_00607">
    <property type="entry name" value="16SrRNA_methyltr_A"/>
    <property type="match status" value="1"/>
</dbReference>
<feature type="binding site" evidence="6">
    <location>
        <position position="57"/>
    </location>
    <ligand>
        <name>S-adenosyl-L-methionine</name>
        <dbReference type="ChEBI" id="CHEBI:59789"/>
    </ligand>
</feature>
<dbReference type="EMBL" id="GL349438">
    <property type="protein sequence ID" value="KNC54662.1"/>
    <property type="molecule type" value="Genomic_DNA"/>
</dbReference>
<feature type="binding site" evidence="6">
    <location>
        <position position="78"/>
    </location>
    <ligand>
        <name>S-adenosyl-L-methionine</name>
        <dbReference type="ChEBI" id="CHEBI:59789"/>
    </ligand>
</feature>
<feature type="binding site" evidence="6">
    <location>
        <position position="106"/>
    </location>
    <ligand>
        <name>S-adenosyl-L-methionine</name>
        <dbReference type="ChEBI" id="CHEBI:59789"/>
    </ligand>
</feature>
<comment type="similarity">
    <text evidence="6 7">Belongs to the class I-like SAM-binding methyltransferase superfamily. rRNA adenine N(6)-methyltransferase family.</text>
</comment>
<dbReference type="eggNOG" id="KOG0820">
    <property type="taxonomic scope" value="Eukaryota"/>
</dbReference>
<keyword evidence="1 7" id="KW-0698">rRNA processing</keyword>